<gene>
    <name evidence="1" type="ORF">KK1_010703</name>
</gene>
<dbReference type="EMBL" id="CM003605">
    <property type="protein sequence ID" value="KYP71444.1"/>
    <property type="molecule type" value="Genomic_DNA"/>
</dbReference>
<proteinExistence type="predicted"/>
<dbReference type="Proteomes" id="UP000075243">
    <property type="component" value="Chromosome 3"/>
</dbReference>
<protein>
    <submittedName>
        <fullName evidence="1">Retrovirus-related Pol polyprotein from transposon TNT 1-94</fullName>
    </submittedName>
</protein>
<evidence type="ECO:0000313" key="2">
    <source>
        <dbReference type="Proteomes" id="UP000075243"/>
    </source>
</evidence>
<name>A0A151TWW1_CAJCA</name>
<dbReference type="PANTHER" id="PTHR11439:SF521">
    <property type="entry name" value="RNA-DIRECTED DNA POLYMERASE"/>
    <property type="match status" value="1"/>
</dbReference>
<dbReference type="AlphaFoldDB" id="A0A151TWW1"/>
<dbReference type="OMA" id="CKWIFLN"/>
<reference evidence="1 2" key="1">
    <citation type="journal article" date="2012" name="Nat. Biotechnol.">
        <title>Draft genome sequence of pigeonpea (Cajanus cajan), an orphan legume crop of resource-poor farmers.</title>
        <authorList>
            <person name="Varshney R.K."/>
            <person name="Chen W."/>
            <person name="Li Y."/>
            <person name="Bharti A.K."/>
            <person name="Saxena R.K."/>
            <person name="Schlueter J.A."/>
            <person name="Donoghue M.T."/>
            <person name="Azam S."/>
            <person name="Fan G."/>
            <person name="Whaley A.M."/>
            <person name="Farmer A.D."/>
            <person name="Sheridan J."/>
            <person name="Iwata A."/>
            <person name="Tuteja R."/>
            <person name="Penmetsa R.V."/>
            <person name="Wu W."/>
            <person name="Upadhyaya H.D."/>
            <person name="Yang S.P."/>
            <person name="Shah T."/>
            <person name="Saxena K.B."/>
            <person name="Michael T."/>
            <person name="McCombie W.R."/>
            <person name="Yang B."/>
            <person name="Zhang G."/>
            <person name="Yang H."/>
            <person name="Wang J."/>
            <person name="Spillane C."/>
            <person name="Cook D.R."/>
            <person name="May G.D."/>
            <person name="Xu X."/>
            <person name="Jackson S.A."/>
        </authorList>
    </citation>
    <scope>NUCLEOTIDE SEQUENCE [LARGE SCALE GENOMIC DNA]</scope>
    <source>
        <strain evidence="2">cv. Asha</strain>
    </source>
</reference>
<evidence type="ECO:0000313" key="1">
    <source>
        <dbReference type="EMBL" id="KYP71444.1"/>
    </source>
</evidence>
<dbReference type="CDD" id="cd09272">
    <property type="entry name" value="RNase_HI_RT_Ty1"/>
    <property type="match status" value="1"/>
</dbReference>
<sequence length="259" mass="29681">MRSVDVPFWKEAINDEIDSLKINKTWFLTDLLPGCKSIGCKWIFLNYWFLVASNFLRPDIAYVVGRLGRYTHNPDHSHWLALERLFRYLKGTINYGIHYACYPAVIEGFCDANWISDSDETKSTSGYVFTLAGGAVAWKSAKQTIISRSTMEAEIIALDTASSEAEFLKNLLYDLPLLNKPIPPISMHCDSQVVIAKVTSKNFNEKRRHLRIRHKSIRNLITHGVISIDFIRSKNNLADPLTKGLTRVNKYLNRRGERD</sequence>
<organism evidence="1 2">
    <name type="scientific">Cajanus cajan</name>
    <name type="common">Pigeon pea</name>
    <name type="synonym">Cajanus indicus</name>
    <dbReference type="NCBI Taxonomy" id="3821"/>
    <lineage>
        <taxon>Eukaryota</taxon>
        <taxon>Viridiplantae</taxon>
        <taxon>Streptophyta</taxon>
        <taxon>Embryophyta</taxon>
        <taxon>Tracheophyta</taxon>
        <taxon>Spermatophyta</taxon>
        <taxon>Magnoliopsida</taxon>
        <taxon>eudicotyledons</taxon>
        <taxon>Gunneridae</taxon>
        <taxon>Pentapetalae</taxon>
        <taxon>rosids</taxon>
        <taxon>fabids</taxon>
        <taxon>Fabales</taxon>
        <taxon>Fabaceae</taxon>
        <taxon>Papilionoideae</taxon>
        <taxon>50 kb inversion clade</taxon>
        <taxon>NPAAA clade</taxon>
        <taxon>indigoferoid/millettioid clade</taxon>
        <taxon>Phaseoleae</taxon>
        <taxon>Cajanus</taxon>
    </lineage>
</organism>
<keyword evidence="2" id="KW-1185">Reference proteome</keyword>
<dbReference type="Gramene" id="C.cajan_10403.t">
    <property type="protein sequence ID" value="C.cajan_10403.t"/>
    <property type="gene ID" value="C.cajan_10403"/>
</dbReference>
<dbReference type="PANTHER" id="PTHR11439">
    <property type="entry name" value="GAG-POL-RELATED RETROTRANSPOSON"/>
    <property type="match status" value="1"/>
</dbReference>
<accession>A0A151TWW1</accession>